<sequence length="50" mass="5303">VAATAVAIKGCALSELRSCDSLSFFLGFSNAGRLEIFFCSPLSSCKSIQR</sequence>
<dbReference type="EMBL" id="CAJHJT010000001">
    <property type="protein sequence ID" value="CAD6995310.1"/>
    <property type="molecule type" value="Genomic_DNA"/>
</dbReference>
<name>A0A811U9X2_CERCA</name>
<accession>A0A811U9X2</accession>
<protein>
    <submittedName>
        <fullName evidence="1">(Mediterranean fruit fly) hypothetical protein</fullName>
    </submittedName>
</protein>
<dbReference type="Proteomes" id="UP000606786">
    <property type="component" value="Unassembled WGS sequence"/>
</dbReference>
<dbReference type="AlphaFoldDB" id="A0A811U9X2"/>
<reference evidence="1" key="1">
    <citation type="submission" date="2020-11" db="EMBL/GenBank/DDBJ databases">
        <authorList>
            <person name="Whitehead M."/>
        </authorList>
    </citation>
    <scope>NUCLEOTIDE SEQUENCE</scope>
    <source>
        <strain evidence="1">EGII</strain>
    </source>
</reference>
<proteinExistence type="predicted"/>
<gene>
    <name evidence="1" type="ORF">CCAP1982_LOCUS4029</name>
</gene>
<organism evidence="1 2">
    <name type="scientific">Ceratitis capitata</name>
    <name type="common">Mediterranean fruit fly</name>
    <name type="synonym">Tephritis capitata</name>
    <dbReference type="NCBI Taxonomy" id="7213"/>
    <lineage>
        <taxon>Eukaryota</taxon>
        <taxon>Metazoa</taxon>
        <taxon>Ecdysozoa</taxon>
        <taxon>Arthropoda</taxon>
        <taxon>Hexapoda</taxon>
        <taxon>Insecta</taxon>
        <taxon>Pterygota</taxon>
        <taxon>Neoptera</taxon>
        <taxon>Endopterygota</taxon>
        <taxon>Diptera</taxon>
        <taxon>Brachycera</taxon>
        <taxon>Muscomorpha</taxon>
        <taxon>Tephritoidea</taxon>
        <taxon>Tephritidae</taxon>
        <taxon>Ceratitis</taxon>
        <taxon>Ceratitis</taxon>
    </lineage>
</organism>
<evidence type="ECO:0000313" key="2">
    <source>
        <dbReference type="Proteomes" id="UP000606786"/>
    </source>
</evidence>
<feature type="non-terminal residue" evidence="1">
    <location>
        <position position="1"/>
    </location>
</feature>
<keyword evidence="2" id="KW-1185">Reference proteome</keyword>
<evidence type="ECO:0000313" key="1">
    <source>
        <dbReference type="EMBL" id="CAD6995310.1"/>
    </source>
</evidence>
<comment type="caution">
    <text evidence="1">The sequence shown here is derived from an EMBL/GenBank/DDBJ whole genome shotgun (WGS) entry which is preliminary data.</text>
</comment>